<feature type="transmembrane region" description="Helical" evidence="2">
    <location>
        <begin position="117"/>
        <end position="137"/>
    </location>
</feature>
<sequence>MDDATAQSAPQSTVIDSRRDADPPTPGRGTQLRRTWHKTLDPGAQSAVLSWAAFTTTFGAVRALTHWIRAGHGPAGGGMSVGGQHFHHYNIGIALLGAVGATAIRGSERHHKHPATALSYGLGTALIVDELALLLDLEDVYWAKQGRTSVDAAVMIIGLGGLGITGYAFWPEARKVIT</sequence>
<evidence type="ECO:0000256" key="2">
    <source>
        <dbReference type="SAM" id="Phobius"/>
    </source>
</evidence>
<feature type="compositionally biased region" description="Polar residues" evidence="1">
    <location>
        <begin position="1"/>
        <end position="15"/>
    </location>
</feature>
<accession>A0A1N7DK28</accession>
<gene>
    <name evidence="3" type="ORF">SAMN05445060_0700</name>
</gene>
<feature type="transmembrane region" description="Helical" evidence="2">
    <location>
        <begin position="149"/>
        <end position="170"/>
    </location>
</feature>
<evidence type="ECO:0000313" key="4">
    <source>
        <dbReference type="Proteomes" id="UP000186218"/>
    </source>
</evidence>
<reference evidence="3 4" key="1">
    <citation type="submission" date="2017-01" db="EMBL/GenBank/DDBJ databases">
        <authorList>
            <person name="Mah S.A."/>
            <person name="Swanson W.J."/>
            <person name="Moy G.W."/>
            <person name="Vacquier V.D."/>
        </authorList>
    </citation>
    <scope>NUCLEOTIDE SEQUENCE [LARGE SCALE GENOMIC DNA]</scope>
    <source>
        <strain evidence="3 4">CPCC 203464</strain>
    </source>
</reference>
<evidence type="ECO:0000313" key="3">
    <source>
        <dbReference type="EMBL" id="SIR76192.1"/>
    </source>
</evidence>
<organism evidence="3 4">
    <name type="scientific">Williamsia sterculiae</name>
    <dbReference type="NCBI Taxonomy" id="1344003"/>
    <lineage>
        <taxon>Bacteria</taxon>
        <taxon>Bacillati</taxon>
        <taxon>Actinomycetota</taxon>
        <taxon>Actinomycetes</taxon>
        <taxon>Mycobacteriales</taxon>
        <taxon>Nocardiaceae</taxon>
        <taxon>Williamsia</taxon>
    </lineage>
</organism>
<name>A0A1N7DK28_9NOCA</name>
<evidence type="ECO:0000256" key="1">
    <source>
        <dbReference type="SAM" id="MobiDB-lite"/>
    </source>
</evidence>
<feature type="transmembrane region" description="Helical" evidence="2">
    <location>
        <begin position="86"/>
        <end position="105"/>
    </location>
</feature>
<dbReference type="RefSeq" id="WP_234974215.1">
    <property type="nucleotide sequence ID" value="NZ_FTNT01000002.1"/>
</dbReference>
<keyword evidence="2" id="KW-0472">Membrane</keyword>
<evidence type="ECO:0008006" key="5">
    <source>
        <dbReference type="Google" id="ProtNLM"/>
    </source>
</evidence>
<proteinExistence type="predicted"/>
<keyword evidence="2" id="KW-0812">Transmembrane</keyword>
<feature type="region of interest" description="Disordered" evidence="1">
    <location>
        <begin position="1"/>
        <end position="32"/>
    </location>
</feature>
<keyword evidence="4" id="KW-1185">Reference proteome</keyword>
<dbReference type="EMBL" id="FTNT01000002">
    <property type="protein sequence ID" value="SIR76192.1"/>
    <property type="molecule type" value="Genomic_DNA"/>
</dbReference>
<keyword evidence="2" id="KW-1133">Transmembrane helix</keyword>
<dbReference type="STRING" id="1344003.SAMN05445060_0700"/>
<dbReference type="AlphaFoldDB" id="A0A1N7DK28"/>
<protein>
    <recommendedName>
        <fullName evidence="5">Integral membrane protein</fullName>
    </recommendedName>
</protein>
<dbReference type="Proteomes" id="UP000186218">
    <property type="component" value="Unassembled WGS sequence"/>
</dbReference>